<dbReference type="GO" id="GO:0000049">
    <property type="term" value="F:tRNA binding"/>
    <property type="evidence" value="ECO:0007669"/>
    <property type="project" value="UniProtKB-KW"/>
</dbReference>
<evidence type="ECO:0000256" key="2">
    <source>
        <dbReference type="ARBA" id="ARBA00022555"/>
    </source>
</evidence>
<keyword evidence="3" id="KW-0378">Hydrolase</keyword>
<comment type="similarity">
    <text evidence="5">Belongs to the PTH family.</text>
</comment>
<dbReference type="Pfam" id="PF01195">
    <property type="entry name" value="Pept_tRNA_hydro"/>
    <property type="match status" value="1"/>
</dbReference>
<reference evidence="6" key="1">
    <citation type="submission" date="2018-05" db="EMBL/GenBank/DDBJ databases">
        <authorList>
            <person name="Lanie J.A."/>
            <person name="Ng W.-L."/>
            <person name="Kazmierczak K.M."/>
            <person name="Andrzejewski T.M."/>
            <person name="Davidsen T.M."/>
            <person name="Wayne K.J."/>
            <person name="Tettelin H."/>
            <person name="Glass J.I."/>
            <person name="Rusch D."/>
            <person name="Podicherti R."/>
            <person name="Tsui H.-C.T."/>
            <person name="Winkler M.E."/>
        </authorList>
    </citation>
    <scope>NUCLEOTIDE SEQUENCE</scope>
</reference>
<dbReference type="EMBL" id="UINC01012259">
    <property type="protein sequence ID" value="SVA53632.1"/>
    <property type="molecule type" value="Genomic_DNA"/>
</dbReference>
<dbReference type="EC" id="3.1.1.29" evidence="1"/>
<sequence>MSQIALIAGLGNPGPGYKGTRHNAGFWFIDELSQHYSLDFKLESRFQGEVANAQIKGLPIRVLRPVTFMNESGQSVASLMRYFAIEPGSLLVVHDDLDLEPGVARLKEGGGHGGHNGLRDLIRHLDSNDFVRLRLGIGHPGHPDDVTDYVLHAPPANERSAILDAVSRAVALIEPMINGDHAVVMNELHRTDE</sequence>
<evidence type="ECO:0000256" key="1">
    <source>
        <dbReference type="ARBA" id="ARBA00013260"/>
    </source>
</evidence>
<dbReference type="AlphaFoldDB" id="A0A381WMI3"/>
<dbReference type="FunFam" id="3.40.50.1470:FF:000001">
    <property type="entry name" value="Peptidyl-tRNA hydrolase"/>
    <property type="match status" value="1"/>
</dbReference>
<dbReference type="InterPro" id="IPR001328">
    <property type="entry name" value="Pept_tRNA_hydro"/>
</dbReference>
<evidence type="ECO:0000256" key="3">
    <source>
        <dbReference type="ARBA" id="ARBA00022801"/>
    </source>
</evidence>
<dbReference type="PANTHER" id="PTHR17224">
    <property type="entry name" value="PEPTIDYL-TRNA HYDROLASE"/>
    <property type="match status" value="1"/>
</dbReference>
<evidence type="ECO:0000256" key="4">
    <source>
        <dbReference type="ARBA" id="ARBA00022884"/>
    </source>
</evidence>
<dbReference type="InterPro" id="IPR036416">
    <property type="entry name" value="Pept_tRNA_hydro_sf"/>
</dbReference>
<dbReference type="PROSITE" id="PS01196">
    <property type="entry name" value="PEPT_TRNA_HYDROL_2"/>
    <property type="match status" value="1"/>
</dbReference>
<proteinExistence type="inferred from homology"/>
<dbReference type="HAMAP" id="MF_00083">
    <property type="entry name" value="Pept_tRNA_hydro_bact"/>
    <property type="match status" value="1"/>
</dbReference>
<dbReference type="Gene3D" id="3.40.50.1470">
    <property type="entry name" value="Peptidyl-tRNA hydrolase"/>
    <property type="match status" value="1"/>
</dbReference>
<keyword evidence="2" id="KW-0820">tRNA-binding</keyword>
<gene>
    <name evidence="6" type="ORF">METZ01_LOCUS106486</name>
</gene>
<evidence type="ECO:0000313" key="6">
    <source>
        <dbReference type="EMBL" id="SVA53632.1"/>
    </source>
</evidence>
<protein>
    <recommendedName>
        <fullName evidence="1">peptidyl-tRNA hydrolase</fullName>
        <ecNumber evidence="1">3.1.1.29</ecNumber>
    </recommendedName>
</protein>
<keyword evidence="4" id="KW-0694">RNA-binding</keyword>
<dbReference type="PANTHER" id="PTHR17224:SF1">
    <property type="entry name" value="PEPTIDYL-TRNA HYDROLASE"/>
    <property type="match status" value="1"/>
</dbReference>
<dbReference type="CDD" id="cd00462">
    <property type="entry name" value="PTH"/>
    <property type="match status" value="1"/>
</dbReference>
<organism evidence="6">
    <name type="scientific">marine metagenome</name>
    <dbReference type="NCBI Taxonomy" id="408172"/>
    <lineage>
        <taxon>unclassified sequences</taxon>
        <taxon>metagenomes</taxon>
        <taxon>ecological metagenomes</taxon>
    </lineage>
</organism>
<evidence type="ECO:0000256" key="5">
    <source>
        <dbReference type="ARBA" id="ARBA00038063"/>
    </source>
</evidence>
<dbReference type="PROSITE" id="PS01195">
    <property type="entry name" value="PEPT_TRNA_HYDROL_1"/>
    <property type="match status" value="1"/>
</dbReference>
<dbReference type="InterPro" id="IPR018171">
    <property type="entry name" value="Pept_tRNA_hydro_CS"/>
</dbReference>
<dbReference type="NCBIfam" id="TIGR00447">
    <property type="entry name" value="pth"/>
    <property type="match status" value="1"/>
</dbReference>
<name>A0A381WMI3_9ZZZZ</name>
<accession>A0A381WMI3</accession>
<dbReference type="SUPFAM" id="SSF53178">
    <property type="entry name" value="Peptidyl-tRNA hydrolase-like"/>
    <property type="match status" value="1"/>
</dbReference>
<dbReference type="GO" id="GO:0004045">
    <property type="term" value="F:peptidyl-tRNA hydrolase activity"/>
    <property type="evidence" value="ECO:0007669"/>
    <property type="project" value="UniProtKB-EC"/>
</dbReference>